<evidence type="ECO:0000313" key="1">
    <source>
        <dbReference type="EMBL" id="KAL3088841.1"/>
    </source>
</evidence>
<dbReference type="Proteomes" id="UP001620645">
    <property type="component" value="Unassembled WGS sequence"/>
</dbReference>
<sequence>MQNGAVDSFLLSHRNLLVPFASTKMAMANNVAKLDTTNNNNNIGARRRHYFVSLFMPKASPKHDQADDERQIGAKNVLFQNDGNHLLLLQSANDGAIDPHRVHSRRKRLHLLSTLRRVGTPRRTAELLKRLVVEHQQQKQRHVPRKRTSSYDLLWMFKRDF</sequence>
<organism evidence="1 2">
    <name type="scientific">Heterodera schachtii</name>
    <name type="common">Sugarbeet cyst nematode worm</name>
    <name type="synonym">Tylenchus schachtii</name>
    <dbReference type="NCBI Taxonomy" id="97005"/>
    <lineage>
        <taxon>Eukaryota</taxon>
        <taxon>Metazoa</taxon>
        <taxon>Ecdysozoa</taxon>
        <taxon>Nematoda</taxon>
        <taxon>Chromadorea</taxon>
        <taxon>Rhabditida</taxon>
        <taxon>Tylenchina</taxon>
        <taxon>Tylenchomorpha</taxon>
        <taxon>Tylenchoidea</taxon>
        <taxon>Heteroderidae</taxon>
        <taxon>Heteroderinae</taxon>
        <taxon>Heterodera</taxon>
    </lineage>
</organism>
<dbReference type="EMBL" id="JBICCN010000152">
    <property type="protein sequence ID" value="KAL3088841.1"/>
    <property type="molecule type" value="Genomic_DNA"/>
</dbReference>
<reference evidence="1 2" key="1">
    <citation type="submission" date="2024-10" db="EMBL/GenBank/DDBJ databases">
        <authorList>
            <person name="Kim D."/>
        </authorList>
    </citation>
    <scope>NUCLEOTIDE SEQUENCE [LARGE SCALE GENOMIC DNA]</scope>
    <source>
        <strain evidence="1">Taebaek</strain>
    </source>
</reference>
<name>A0ABD2JE06_HETSC</name>
<protein>
    <submittedName>
        <fullName evidence="1">Uncharacterized protein</fullName>
    </submittedName>
</protein>
<evidence type="ECO:0000313" key="2">
    <source>
        <dbReference type="Proteomes" id="UP001620645"/>
    </source>
</evidence>
<dbReference type="AlphaFoldDB" id="A0ABD2JE06"/>
<proteinExistence type="predicted"/>
<accession>A0ABD2JE06</accession>
<gene>
    <name evidence="1" type="ORF">niasHS_009133</name>
</gene>
<comment type="caution">
    <text evidence="1">The sequence shown here is derived from an EMBL/GenBank/DDBJ whole genome shotgun (WGS) entry which is preliminary data.</text>
</comment>
<keyword evidence="2" id="KW-1185">Reference proteome</keyword>